<name>A0A9J5YFK5_SOLCO</name>
<dbReference type="AlphaFoldDB" id="A0A9J5YFK5"/>
<accession>A0A9J5YFK5</accession>
<dbReference type="Proteomes" id="UP000824120">
    <property type="component" value="Chromosome 6"/>
</dbReference>
<protein>
    <submittedName>
        <fullName evidence="1">Uncharacterized protein</fullName>
    </submittedName>
</protein>
<reference evidence="1 2" key="1">
    <citation type="submission" date="2020-09" db="EMBL/GenBank/DDBJ databases">
        <title>De no assembly of potato wild relative species, Solanum commersonii.</title>
        <authorList>
            <person name="Cho K."/>
        </authorList>
    </citation>
    <scope>NUCLEOTIDE SEQUENCE [LARGE SCALE GENOMIC DNA]</scope>
    <source>
        <strain evidence="1">LZ3.2</strain>
        <tissue evidence="1">Leaf</tissue>
    </source>
</reference>
<evidence type="ECO:0000313" key="2">
    <source>
        <dbReference type="Proteomes" id="UP000824120"/>
    </source>
</evidence>
<sequence>MTTKLFPIKYIKELEGGDSSIDLLSALPKASGMYSSMKDNERNTSMKRKHVKRDQEWEYILETERRPKVDKELKLHNLRDRACGATSFLFLSEVGLIIGVHVLIKSETLISIPSAVEVTSEVSLSVPRSLAPLLIFQDLQEPLHCI</sequence>
<organism evidence="1 2">
    <name type="scientific">Solanum commersonii</name>
    <name type="common">Commerson's wild potato</name>
    <name type="synonym">Commerson's nightshade</name>
    <dbReference type="NCBI Taxonomy" id="4109"/>
    <lineage>
        <taxon>Eukaryota</taxon>
        <taxon>Viridiplantae</taxon>
        <taxon>Streptophyta</taxon>
        <taxon>Embryophyta</taxon>
        <taxon>Tracheophyta</taxon>
        <taxon>Spermatophyta</taxon>
        <taxon>Magnoliopsida</taxon>
        <taxon>eudicotyledons</taxon>
        <taxon>Gunneridae</taxon>
        <taxon>Pentapetalae</taxon>
        <taxon>asterids</taxon>
        <taxon>lamiids</taxon>
        <taxon>Solanales</taxon>
        <taxon>Solanaceae</taxon>
        <taxon>Solanoideae</taxon>
        <taxon>Solaneae</taxon>
        <taxon>Solanum</taxon>
    </lineage>
</organism>
<evidence type="ECO:0000313" key="1">
    <source>
        <dbReference type="EMBL" id="KAG5599033.1"/>
    </source>
</evidence>
<gene>
    <name evidence="1" type="ORF">H5410_030403</name>
</gene>
<comment type="caution">
    <text evidence="1">The sequence shown here is derived from an EMBL/GenBank/DDBJ whole genome shotgun (WGS) entry which is preliminary data.</text>
</comment>
<dbReference type="OrthoDB" id="10331869at2759"/>
<dbReference type="EMBL" id="JACXVP010000006">
    <property type="protein sequence ID" value="KAG5599033.1"/>
    <property type="molecule type" value="Genomic_DNA"/>
</dbReference>
<proteinExistence type="predicted"/>
<keyword evidence="2" id="KW-1185">Reference proteome</keyword>